<dbReference type="Proteomes" id="UP001177744">
    <property type="component" value="Unassembled WGS sequence"/>
</dbReference>
<dbReference type="EMBL" id="JAULJE010000010">
    <property type="protein sequence ID" value="KAK1338084.1"/>
    <property type="molecule type" value="Genomic_DNA"/>
</dbReference>
<comment type="caution">
    <text evidence="1">The sequence shown here is derived from an EMBL/GenBank/DDBJ whole genome shotgun (WGS) entry which is preliminary data.</text>
</comment>
<organism evidence="1 2">
    <name type="scientific">Cnephaeus nilssonii</name>
    <name type="common">Northern bat</name>
    <name type="synonym">Eptesicus nilssonii</name>
    <dbReference type="NCBI Taxonomy" id="3371016"/>
    <lineage>
        <taxon>Eukaryota</taxon>
        <taxon>Metazoa</taxon>
        <taxon>Chordata</taxon>
        <taxon>Craniata</taxon>
        <taxon>Vertebrata</taxon>
        <taxon>Euteleostomi</taxon>
        <taxon>Mammalia</taxon>
        <taxon>Eutheria</taxon>
        <taxon>Laurasiatheria</taxon>
        <taxon>Chiroptera</taxon>
        <taxon>Yangochiroptera</taxon>
        <taxon>Vespertilionidae</taxon>
        <taxon>Cnephaeus</taxon>
    </lineage>
</organism>
<protein>
    <submittedName>
        <fullName evidence="1">Uncharacterized protein</fullName>
    </submittedName>
</protein>
<reference evidence="1" key="1">
    <citation type="submission" date="2023-06" db="EMBL/GenBank/DDBJ databases">
        <title>Reference genome for the Northern bat (Eptesicus nilssonii), a most northern bat species.</title>
        <authorList>
            <person name="Laine V.N."/>
            <person name="Pulliainen A.T."/>
            <person name="Lilley T.M."/>
        </authorList>
    </citation>
    <scope>NUCLEOTIDE SEQUENCE</scope>
    <source>
        <strain evidence="1">BLF_Eptnil</strain>
        <tissue evidence="1">Kidney</tissue>
    </source>
</reference>
<accession>A0AA40LNN3</accession>
<dbReference type="AlphaFoldDB" id="A0AA40LNN3"/>
<evidence type="ECO:0000313" key="2">
    <source>
        <dbReference type="Proteomes" id="UP001177744"/>
    </source>
</evidence>
<proteinExistence type="predicted"/>
<name>A0AA40LNN3_CNENI</name>
<gene>
    <name evidence="1" type="ORF">QTO34_001194</name>
</gene>
<evidence type="ECO:0000313" key="1">
    <source>
        <dbReference type="EMBL" id="KAK1338084.1"/>
    </source>
</evidence>
<keyword evidence="2" id="KW-1185">Reference proteome</keyword>
<sequence length="91" mass="10825">MAFDNILQKMLREYGSDDTRNVKETTEYLKTSWINLKQSLFQLPCLWTYFVGQYILFIRFQLNSEHTPLAAKCWRMEEGTMSQGMWVTSQS</sequence>